<reference evidence="9" key="1">
    <citation type="journal article" date="2015" name="BMC Genomics">
        <title>Comparative genomics of Fructobacillus spp. and Leuconostoc spp. reveals niche-specific evolution of Fructobacillus spp.</title>
        <authorList>
            <person name="Endo A."/>
            <person name="Tanizawa Y."/>
            <person name="Tanaka N."/>
            <person name="Maeno S."/>
            <person name="Kumar H."/>
            <person name="Shiwa Y."/>
            <person name="Okada S."/>
            <person name="Yoshikawa H."/>
            <person name="Dicks L."/>
            <person name="Nakagawa J."/>
            <person name="Arita M."/>
        </authorList>
    </citation>
    <scope>NUCLEOTIDE SEQUENCE [LARGE SCALE GENOMIC DNA]</scope>
    <source>
        <strain evidence="9">F214-1</strain>
    </source>
</reference>
<keyword evidence="8" id="KW-0378">Hydrolase</keyword>
<evidence type="ECO:0000256" key="4">
    <source>
        <dbReference type="ARBA" id="ARBA00023172"/>
    </source>
</evidence>
<keyword evidence="10" id="KW-1185">Reference proteome</keyword>
<dbReference type="AlphaFoldDB" id="A0A3F3GZY5"/>
<protein>
    <recommendedName>
        <fullName evidence="6">Holliday junction branch migration complex subunit RuvA</fullName>
    </recommendedName>
</protein>
<dbReference type="GO" id="GO:0006310">
    <property type="term" value="P:DNA recombination"/>
    <property type="evidence" value="ECO:0007669"/>
    <property type="project" value="UniProtKB-UniRule"/>
</dbReference>
<evidence type="ECO:0000313" key="10">
    <source>
        <dbReference type="Proteomes" id="UP001314262"/>
    </source>
</evidence>
<comment type="function">
    <text evidence="6">The RuvA-RuvB-RuvC complex processes Holliday junction (HJ) DNA during genetic recombination and DNA repair, while the RuvA-RuvB complex plays an important role in the rescue of blocked DNA replication forks via replication fork reversal (RFR). RuvA specifically binds to HJ cruciform DNA, conferring on it an open structure. The RuvB hexamer acts as an ATP-dependent pump, pulling dsDNA into and through the RuvAB complex. HJ branch migration allows RuvC to scan DNA until it finds its consensus sequence, where it cleaves and resolves the cruciform DNA.</text>
</comment>
<keyword evidence="3 6" id="KW-0238">DNA-binding</keyword>
<comment type="subunit">
    <text evidence="6">Homotetramer. Forms an RuvA(8)-RuvB(12)-Holliday junction (HJ) complex. HJ DNA is sandwiched between 2 RuvA tetramers; dsDNA enters through RuvA and exits via RuvB. An RuvB hexamer assembles on each DNA strand where it exits the tetramer. Each RuvB hexamer is contacted by two RuvA subunits (via domain III) on 2 adjacent RuvB subunits; this complex drives branch migration. In the full resolvosome a probable DNA-RuvA(4)-RuvB(12)-RuvC(2) complex forms which resolves the HJ.</text>
</comment>
<dbReference type="HAMAP" id="MF_00031">
    <property type="entry name" value="DNA_HJ_migration_RuvA"/>
    <property type="match status" value="1"/>
</dbReference>
<dbReference type="STRING" id="709323.GCA_001047135_00577"/>
<keyword evidence="1 6" id="KW-0963">Cytoplasm</keyword>
<dbReference type="InterPro" id="IPR011114">
    <property type="entry name" value="RuvA_C"/>
</dbReference>
<dbReference type="GO" id="GO:0005737">
    <property type="term" value="C:cytoplasm"/>
    <property type="evidence" value="ECO:0007669"/>
    <property type="project" value="UniProtKB-SubCell"/>
</dbReference>
<evidence type="ECO:0000256" key="6">
    <source>
        <dbReference type="HAMAP-Rule" id="MF_00031"/>
    </source>
</evidence>
<dbReference type="InterPro" id="IPR012340">
    <property type="entry name" value="NA-bd_OB-fold"/>
</dbReference>
<evidence type="ECO:0000256" key="1">
    <source>
        <dbReference type="ARBA" id="ARBA00022490"/>
    </source>
</evidence>
<comment type="caution">
    <text evidence="6">Lacks conserved residue(s) required for the propagation of feature annotation.</text>
</comment>
<sequence>MYEYLRGVITQVWPGYIVLESKDGIGYKIFPANPYHYTVDQEAQVFVEQIVRETELTLYGFASMTEKGLFNKLLNVSGIGPKSALAILAGADPASLVAAIDQDEVGYLTQFPGVGKKTAQQIILDLKGKMADFANLAQGQELSLGLDLSDSNRLVAGDSQNLADAMAALEALGYAQKDIKKVKKALAGEKGKTEELISKALALLVSA</sequence>
<dbReference type="Gene3D" id="1.10.8.10">
    <property type="entry name" value="DNA helicase RuvA subunit, C-terminal domain"/>
    <property type="match status" value="1"/>
</dbReference>
<comment type="domain">
    <text evidence="6">Has three domains with a flexible linker between the domains II and III and assumes an 'L' shape. Domain III is highly mobile and contacts RuvB.</text>
</comment>
<evidence type="ECO:0000256" key="2">
    <source>
        <dbReference type="ARBA" id="ARBA00022763"/>
    </source>
</evidence>
<dbReference type="Pfam" id="PF01330">
    <property type="entry name" value="RuvA_N"/>
    <property type="match status" value="1"/>
</dbReference>
<keyword evidence="9" id="KW-0067">ATP-binding</keyword>
<dbReference type="GO" id="GO:0006281">
    <property type="term" value="P:DNA repair"/>
    <property type="evidence" value="ECO:0007669"/>
    <property type="project" value="UniProtKB-UniRule"/>
</dbReference>
<dbReference type="EMBL" id="CAUZLT010000002">
    <property type="protein sequence ID" value="CAK1234591.1"/>
    <property type="molecule type" value="Genomic_DNA"/>
</dbReference>
<dbReference type="Proteomes" id="UP001314262">
    <property type="component" value="Unassembled WGS sequence"/>
</dbReference>
<dbReference type="InterPro" id="IPR010994">
    <property type="entry name" value="RuvA_2-like"/>
</dbReference>
<evidence type="ECO:0000259" key="7">
    <source>
        <dbReference type="SMART" id="SM00278"/>
    </source>
</evidence>
<dbReference type="InterPro" id="IPR013849">
    <property type="entry name" value="DNA_helicase_Holl-junc_RuvA_I"/>
</dbReference>
<dbReference type="GO" id="GO:0048476">
    <property type="term" value="C:Holliday junction resolvase complex"/>
    <property type="evidence" value="ECO:0007669"/>
    <property type="project" value="UniProtKB-UniRule"/>
</dbReference>
<feature type="domain" description="Helix-hairpin-helix DNA-binding motif class 1" evidence="7">
    <location>
        <begin position="106"/>
        <end position="125"/>
    </location>
</feature>
<keyword evidence="9" id="KW-0347">Helicase</keyword>
<gene>
    <name evidence="6 9" type="primary">ruvA</name>
    <name evidence="9" type="ORF">FTRO_0022050</name>
    <name evidence="8" type="ORF">R53137_KAKDMLNK_00514</name>
</gene>
<evidence type="ECO:0000256" key="3">
    <source>
        <dbReference type="ARBA" id="ARBA00023125"/>
    </source>
</evidence>
<dbReference type="Pfam" id="PF14520">
    <property type="entry name" value="HHH_5"/>
    <property type="match status" value="1"/>
</dbReference>
<proteinExistence type="inferred from homology"/>
<dbReference type="InterPro" id="IPR003583">
    <property type="entry name" value="Hlx-hairpin-Hlx_DNA-bd_motif"/>
</dbReference>
<dbReference type="SUPFAM" id="SSF47781">
    <property type="entry name" value="RuvA domain 2-like"/>
    <property type="match status" value="1"/>
</dbReference>
<dbReference type="InterPro" id="IPR000085">
    <property type="entry name" value="RuvA"/>
</dbReference>
<dbReference type="GO" id="GO:0016787">
    <property type="term" value="F:hydrolase activity"/>
    <property type="evidence" value="ECO:0007669"/>
    <property type="project" value="UniProtKB-KW"/>
</dbReference>
<reference evidence="8 10" key="2">
    <citation type="submission" date="2023-10" db="EMBL/GenBank/DDBJ databases">
        <authorList>
            <person name="Botero Cardona J."/>
        </authorList>
    </citation>
    <scope>NUCLEOTIDE SEQUENCE [LARGE SCALE GENOMIC DNA]</scope>
    <source>
        <strain evidence="8 10">R-53137</strain>
    </source>
</reference>
<organism evidence="9">
    <name type="scientific">Fructobacillus tropaeoli</name>
    <dbReference type="NCBI Taxonomy" id="709323"/>
    <lineage>
        <taxon>Bacteria</taxon>
        <taxon>Bacillati</taxon>
        <taxon>Bacillota</taxon>
        <taxon>Bacilli</taxon>
        <taxon>Lactobacillales</taxon>
        <taxon>Lactobacillaceae</taxon>
        <taxon>Fructobacillus</taxon>
    </lineage>
</organism>
<dbReference type="Gene3D" id="1.10.150.20">
    <property type="entry name" value="5' to 3' exonuclease, C-terminal subdomain"/>
    <property type="match status" value="1"/>
</dbReference>
<evidence type="ECO:0000256" key="5">
    <source>
        <dbReference type="ARBA" id="ARBA00023204"/>
    </source>
</evidence>
<evidence type="ECO:0000313" key="8">
    <source>
        <dbReference type="EMBL" id="CAK1234591.1"/>
    </source>
</evidence>
<comment type="similarity">
    <text evidence="6">Belongs to the RuvA family.</text>
</comment>
<dbReference type="NCBIfam" id="TIGR00084">
    <property type="entry name" value="ruvA"/>
    <property type="match status" value="1"/>
</dbReference>
<dbReference type="GO" id="GO:0000400">
    <property type="term" value="F:four-way junction DNA binding"/>
    <property type="evidence" value="ECO:0007669"/>
    <property type="project" value="UniProtKB-UniRule"/>
</dbReference>
<keyword evidence="2 6" id="KW-0227">DNA damage</keyword>
<dbReference type="Gene3D" id="2.40.50.140">
    <property type="entry name" value="Nucleic acid-binding proteins"/>
    <property type="match status" value="1"/>
</dbReference>
<dbReference type="SUPFAM" id="SSF46929">
    <property type="entry name" value="DNA helicase RuvA subunit, C-terminal domain"/>
    <property type="match status" value="1"/>
</dbReference>
<feature type="domain" description="Helix-hairpin-helix DNA-binding motif class 1" evidence="7">
    <location>
        <begin position="71"/>
        <end position="90"/>
    </location>
</feature>
<dbReference type="RefSeq" id="WP_059393497.1">
    <property type="nucleotide sequence ID" value="NZ_CAUZLQ010000001.1"/>
</dbReference>
<name>A0A3F3GZY5_9LACO</name>
<keyword evidence="9" id="KW-0547">Nucleotide-binding</keyword>
<dbReference type="GO" id="GO:0005524">
    <property type="term" value="F:ATP binding"/>
    <property type="evidence" value="ECO:0007669"/>
    <property type="project" value="InterPro"/>
</dbReference>
<dbReference type="SMART" id="SM00278">
    <property type="entry name" value="HhH1"/>
    <property type="match status" value="2"/>
</dbReference>
<evidence type="ECO:0000313" key="9">
    <source>
        <dbReference type="EMBL" id="GAP04034.1"/>
    </source>
</evidence>
<dbReference type="InterPro" id="IPR036267">
    <property type="entry name" value="RuvA_C_sf"/>
</dbReference>
<keyword evidence="4 6" id="KW-0233">DNA recombination</keyword>
<dbReference type="Pfam" id="PF07499">
    <property type="entry name" value="RuvA_C"/>
    <property type="match status" value="1"/>
</dbReference>
<comment type="subcellular location">
    <subcellularLocation>
        <location evidence="6">Cytoplasm</location>
    </subcellularLocation>
</comment>
<dbReference type="EMBL" id="DF968079">
    <property type="protein sequence ID" value="GAP04034.1"/>
    <property type="molecule type" value="Genomic_DNA"/>
</dbReference>
<dbReference type="GO" id="GO:0009378">
    <property type="term" value="F:four-way junction helicase activity"/>
    <property type="evidence" value="ECO:0007669"/>
    <property type="project" value="InterPro"/>
</dbReference>
<feature type="region of interest" description="Domain III" evidence="6">
    <location>
        <begin position="152"/>
        <end position="207"/>
    </location>
</feature>
<dbReference type="Proteomes" id="UP000064514">
    <property type="component" value="Unassembled WGS sequence"/>
</dbReference>
<accession>A0A3F3GZY5</accession>
<dbReference type="GO" id="GO:0009379">
    <property type="term" value="C:Holliday junction helicase complex"/>
    <property type="evidence" value="ECO:0007669"/>
    <property type="project" value="InterPro"/>
</dbReference>
<keyword evidence="5 6" id="KW-0234">DNA repair</keyword>
<dbReference type="SUPFAM" id="SSF50249">
    <property type="entry name" value="Nucleic acid-binding proteins"/>
    <property type="match status" value="1"/>
</dbReference>
<dbReference type="CDD" id="cd14332">
    <property type="entry name" value="UBA_RuvA_C"/>
    <property type="match status" value="1"/>
</dbReference>